<dbReference type="PANTHER" id="PTHR43265">
    <property type="entry name" value="ESTERASE ESTD"/>
    <property type="match status" value="1"/>
</dbReference>
<gene>
    <name evidence="1" type="ORF">AS026_32040</name>
</gene>
<proteinExistence type="predicted"/>
<dbReference type="AlphaFoldDB" id="A0A109JXS3"/>
<dbReference type="Gene3D" id="3.40.50.1820">
    <property type="entry name" value="alpha/beta hydrolase"/>
    <property type="match status" value="2"/>
</dbReference>
<accession>A0A109JXS3</accession>
<dbReference type="Proteomes" id="UP000068164">
    <property type="component" value="Unassembled WGS sequence"/>
</dbReference>
<dbReference type="EMBL" id="LNCD01000033">
    <property type="protein sequence ID" value="KWV57016.1"/>
    <property type="molecule type" value="Genomic_DNA"/>
</dbReference>
<name>A0A109JXS3_9HYPH</name>
<sequence length="598" mass="65386">MTQTDVNSQEEKGRSASQPTVFGWHTGLFTAADDDAPKSDLAVLFLSPWGLEEMCTRRFYRILAERFAEIGVASLRFDYPGTVNSLDDTSAERGLSGWSEVIGKAAEELKTLSGTRKLVFIGQGIGASLTLMQARSAPSLAAIALLAPVLKGRAYLRELSLFSRLIDDGLGIKPELRDSAPGSIAGLRMPRAVADDIKEVDLNSIETTAAPHVFLAERPGFEADTTFRDRLASAGCQLRAIPFSGYDALVSNPLDQELPEALVDELIGWLKSLPQYQDHRPLPAKKPSPVASVRSEKIRETSVRFGQDERLYGVLCEPADGSIGVTAVILTTAYDHAAGWARSSVAIARELAKVGVSSLRFDSAGVGDSPPVEARRKQVLYDEAQIADVGTARDYVDSLGLGDRTLLIGRCSGAYVAFRSVLADRRWDSCVIVNPVAFRWRFKGLPRTLKAYMRNALDLETVRRLWTGDVDLGAVTKNISMRLVDRMANRLSFVFAPAKPITQLTKQVHRDFQALASRGTPLSIIYTEGDEGQEMFRINFGDAGEKLSAYPNVQLHLFPDADHNLTPLPAREKMIALVKQQALSLGNRSERHIASAVA</sequence>
<evidence type="ECO:0000313" key="2">
    <source>
        <dbReference type="Proteomes" id="UP000068164"/>
    </source>
</evidence>
<dbReference type="OrthoDB" id="249225at2"/>
<organism evidence="1 2">
    <name type="scientific">Rhizobium altiplani</name>
    <dbReference type="NCBI Taxonomy" id="1864509"/>
    <lineage>
        <taxon>Bacteria</taxon>
        <taxon>Pseudomonadati</taxon>
        <taxon>Pseudomonadota</taxon>
        <taxon>Alphaproteobacteria</taxon>
        <taxon>Hyphomicrobiales</taxon>
        <taxon>Rhizobiaceae</taxon>
        <taxon>Rhizobium/Agrobacterium group</taxon>
        <taxon>Rhizobium</taxon>
    </lineage>
</organism>
<dbReference type="InterPro" id="IPR053145">
    <property type="entry name" value="AB_hydrolase_Est10"/>
</dbReference>
<dbReference type="InterPro" id="IPR029058">
    <property type="entry name" value="AB_hydrolase_fold"/>
</dbReference>
<reference evidence="1 2" key="1">
    <citation type="submission" date="2015-11" db="EMBL/GenBank/DDBJ databases">
        <title>Draft Genome Sequence of the Strain BR 10423 (Rhizobium sp.) isolated from nodules of Mimosa pudica.</title>
        <authorList>
            <person name="Barauna A.C."/>
            <person name="Zilli J.E."/>
            <person name="Simoes-Araujo J.L."/>
            <person name="Reis V.M."/>
            <person name="James E.K."/>
            <person name="Reis F.B.Jr."/>
            <person name="Rouws L.F."/>
            <person name="Passos S.R."/>
            <person name="Gois S.R."/>
        </authorList>
    </citation>
    <scope>NUCLEOTIDE SEQUENCE [LARGE SCALE GENOMIC DNA]</scope>
    <source>
        <strain evidence="1 2">BR10423</strain>
    </source>
</reference>
<dbReference type="SUPFAM" id="SSF53474">
    <property type="entry name" value="alpha/beta-Hydrolases"/>
    <property type="match status" value="2"/>
</dbReference>
<dbReference type="GO" id="GO:0052689">
    <property type="term" value="F:carboxylic ester hydrolase activity"/>
    <property type="evidence" value="ECO:0007669"/>
    <property type="project" value="TreeGrafter"/>
</dbReference>
<comment type="caution">
    <text evidence="1">The sequence shown here is derived from an EMBL/GenBank/DDBJ whole genome shotgun (WGS) entry which is preliminary data.</text>
</comment>
<evidence type="ECO:0000313" key="1">
    <source>
        <dbReference type="EMBL" id="KWV57016.1"/>
    </source>
</evidence>
<protein>
    <submittedName>
        <fullName evidence="1">Polysaccharide biosynthesis protein</fullName>
    </submittedName>
</protein>
<dbReference type="PANTHER" id="PTHR43265:SF1">
    <property type="entry name" value="ESTERASE ESTD"/>
    <property type="match status" value="1"/>
</dbReference>
<keyword evidence="2" id="KW-1185">Reference proteome</keyword>